<dbReference type="GO" id="GO:0015986">
    <property type="term" value="P:proton motive force-driven ATP synthesis"/>
    <property type="evidence" value="ECO:0007669"/>
    <property type="project" value="InterPro"/>
</dbReference>
<keyword evidence="5 11" id="KW-0375">Hydrogen ion transport</keyword>
<keyword evidence="9" id="KW-0066">ATP synthesis</keyword>
<evidence type="ECO:0000256" key="5">
    <source>
        <dbReference type="ARBA" id="ARBA00022781"/>
    </source>
</evidence>
<feature type="coiled-coil region" evidence="12">
    <location>
        <begin position="65"/>
        <end position="110"/>
    </location>
</feature>
<dbReference type="PANTHER" id="PTHR34264">
    <property type="entry name" value="ATP SYNTHASE SUBUNIT B, CHLOROPLASTIC"/>
    <property type="match status" value="1"/>
</dbReference>
<evidence type="ECO:0000256" key="1">
    <source>
        <dbReference type="ARBA" id="ARBA00004167"/>
    </source>
</evidence>
<evidence type="ECO:0000256" key="8">
    <source>
        <dbReference type="ARBA" id="ARBA00023136"/>
    </source>
</evidence>
<dbReference type="GO" id="GO:0045259">
    <property type="term" value="C:proton-transporting ATP synthase complex"/>
    <property type="evidence" value="ECO:0007669"/>
    <property type="project" value="UniProtKB-KW"/>
</dbReference>
<dbReference type="GO" id="GO:0015078">
    <property type="term" value="F:proton transmembrane transporter activity"/>
    <property type="evidence" value="ECO:0007669"/>
    <property type="project" value="InterPro"/>
</dbReference>
<dbReference type="PANTHER" id="PTHR34264:SF3">
    <property type="entry name" value="ATP SYNTHASE SUBUNIT B, CHLOROPLASTIC"/>
    <property type="match status" value="1"/>
</dbReference>
<evidence type="ECO:0000256" key="4">
    <source>
        <dbReference type="ARBA" id="ARBA00022692"/>
    </source>
</evidence>
<keyword evidence="8 13" id="KW-0472">Membrane</keyword>
<evidence type="ECO:0000256" key="2">
    <source>
        <dbReference type="ARBA" id="ARBA00022448"/>
    </source>
</evidence>
<comment type="function">
    <text evidence="10">F(1)F(0) ATP synthase produces ATP from ADP in the presence of a proton or sodium gradient. F-type ATPases consist of two structural domains, F(1) containing the extramembraneous catalytic core and F(0) containing the membrane proton channel, linked together by a central stalk and a peripheral stalk. During catalysis, ATP synthesis in the catalytic domain of F(1) is coupled via a rotary mechanism of the central stalk subunits to proton translocation.</text>
</comment>
<dbReference type="CDD" id="cd06503">
    <property type="entry name" value="ATP-synt_Fo_b"/>
    <property type="match status" value="1"/>
</dbReference>
<evidence type="ECO:0000256" key="12">
    <source>
        <dbReference type="SAM" id="Coils"/>
    </source>
</evidence>
<proteinExistence type="inferred from homology"/>
<comment type="similarity">
    <text evidence="11">Belongs to the ATPase B chain family.</text>
</comment>
<evidence type="ECO:0000256" key="6">
    <source>
        <dbReference type="ARBA" id="ARBA00022989"/>
    </source>
</evidence>
<evidence type="ECO:0000256" key="3">
    <source>
        <dbReference type="ARBA" id="ARBA00022547"/>
    </source>
</evidence>
<dbReference type="RefSeq" id="YP_009455928.1">
    <property type="nucleotide sequence ID" value="NC_036805.1"/>
</dbReference>
<organism evidence="14">
    <name type="scientific">Chlorella heliozoae</name>
    <dbReference type="NCBI Taxonomy" id="554066"/>
    <lineage>
        <taxon>Eukaryota</taxon>
        <taxon>Viridiplantae</taxon>
        <taxon>Chlorophyta</taxon>
        <taxon>core chlorophytes</taxon>
        <taxon>Trebouxiophyceae</taxon>
        <taxon>Chlorellales</taxon>
        <taxon>Chlorellaceae</taxon>
        <taxon>Chlorella clade</taxon>
        <taxon>Chlorella</taxon>
    </lineage>
</organism>
<gene>
    <name evidence="14" type="primary">atpF</name>
</gene>
<comment type="subcellular location">
    <subcellularLocation>
        <location evidence="1">Membrane</location>
        <topology evidence="1">Single-pass membrane protein</topology>
    </subcellularLocation>
</comment>
<geneLocation type="plastid" evidence="14"/>
<keyword evidence="3 11" id="KW-0138">CF(0)</keyword>
<evidence type="ECO:0000256" key="13">
    <source>
        <dbReference type="SAM" id="Phobius"/>
    </source>
</evidence>
<dbReference type="InterPro" id="IPR002146">
    <property type="entry name" value="ATP_synth_b/b'su_bac/chlpt"/>
</dbReference>
<dbReference type="HAMAP" id="MF_01398">
    <property type="entry name" value="ATP_synth_b_bprime"/>
    <property type="match status" value="1"/>
</dbReference>
<feature type="transmembrane region" description="Helical" evidence="13">
    <location>
        <begin position="32"/>
        <end position="50"/>
    </location>
</feature>
<keyword evidence="2 11" id="KW-0813">Transport</keyword>
<accession>A0A2I4S6R8</accession>
<evidence type="ECO:0000256" key="9">
    <source>
        <dbReference type="ARBA" id="ARBA00023310"/>
    </source>
</evidence>
<dbReference type="AlphaFoldDB" id="A0A2I4S6R8"/>
<keyword evidence="14" id="KW-0934">Plastid</keyword>
<dbReference type="Pfam" id="PF00430">
    <property type="entry name" value="ATP-synt_B"/>
    <property type="match status" value="1"/>
</dbReference>
<name>A0A2I4S6R8_9CHLO</name>
<keyword evidence="6 13" id="KW-1133">Transmembrane helix</keyword>
<dbReference type="GeneID" id="35656216"/>
<reference evidence="14" key="1">
    <citation type="journal article" date="2017" name="Sci. Rep.">
        <title>Multiple origins of endosymbionts in Chlorellaceae with no reductive effects on the plastid or mitochondrial genomes.</title>
        <authorList>
            <person name="Fan W."/>
            <person name="Guo W."/>
            <person name="Van Etten J.L."/>
            <person name="Mower J.P."/>
        </authorList>
    </citation>
    <scope>NUCLEOTIDE SEQUENCE</scope>
</reference>
<evidence type="ECO:0000256" key="7">
    <source>
        <dbReference type="ARBA" id="ARBA00023065"/>
    </source>
</evidence>
<keyword evidence="4 11" id="KW-0812">Transmembrane</keyword>
<evidence type="ECO:0000256" key="10">
    <source>
        <dbReference type="ARBA" id="ARBA00025198"/>
    </source>
</evidence>
<keyword evidence="12" id="KW-0175">Coiled coil</keyword>
<sequence>MFFSTSLFSTKTSVLVMAGHFGFNTNILETNVLNLAVVLAIVLTYVGDALRGLLENRKQTILANFREADQRATEAQDRLRQAQQELEQAKAKAQKIREQASVTIEQEKKQFVRQTQEDIKRLGILQQETLKFEQQKAQNELAQKLVKLALQQVREKLNQRLTSSIHSAVNNFQIVLFTNYKAS</sequence>
<keyword evidence="7 11" id="KW-0406">Ion transport</keyword>
<protein>
    <submittedName>
        <fullName evidence="14">ATP synthase CF0 subunit I</fullName>
    </submittedName>
</protein>
<dbReference type="EMBL" id="KY629616">
    <property type="protein sequence ID" value="AST08740.1"/>
    <property type="molecule type" value="Genomic_DNA"/>
</dbReference>
<evidence type="ECO:0000256" key="11">
    <source>
        <dbReference type="RuleBase" id="RU003848"/>
    </source>
</evidence>
<evidence type="ECO:0000313" key="14">
    <source>
        <dbReference type="EMBL" id="AST08740.1"/>
    </source>
</evidence>